<keyword evidence="4" id="KW-0411">Iron-sulfur</keyword>
<dbReference type="Pfam" id="PF09243">
    <property type="entry name" value="Rsm22"/>
    <property type="match status" value="1"/>
</dbReference>
<dbReference type="SUPFAM" id="SSF53335">
    <property type="entry name" value="S-adenosyl-L-methionine-dependent methyltransferases"/>
    <property type="match status" value="1"/>
</dbReference>
<dbReference type="GO" id="GO:0015935">
    <property type="term" value="C:small ribosomal subunit"/>
    <property type="evidence" value="ECO:0007669"/>
    <property type="project" value="TreeGrafter"/>
</dbReference>
<keyword evidence="3" id="KW-0408">Iron</keyword>
<keyword evidence="1" id="KW-0479">Metal-binding</keyword>
<dbReference type="AlphaFoldDB" id="A0A916V162"/>
<evidence type="ECO:0000313" key="6">
    <source>
        <dbReference type="Proteomes" id="UP000613160"/>
    </source>
</evidence>
<dbReference type="PANTHER" id="PTHR13184:SF5">
    <property type="entry name" value="METHYLTRANSFERASE-LIKE PROTEIN 17, MITOCHONDRIAL"/>
    <property type="match status" value="1"/>
</dbReference>
<accession>A0A916V162</accession>
<evidence type="ECO:0000313" key="5">
    <source>
        <dbReference type="EMBL" id="GGD02817.1"/>
    </source>
</evidence>
<dbReference type="EMBL" id="BMJJ01000001">
    <property type="protein sequence ID" value="GGD02817.1"/>
    <property type="molecule type" value="Genomic_DNA"/>
</dbReference>
<evidence type="ECO:0000256" key="3">
    <source>
        <dbReference type="ARBA" id="ARBA00023004"/>
    </source>
</evidence>
<dbReference type="GO" id="GO:0046872">
    <property type="term" value="F:metal ion binding"/>
    <property type="evidence" value="ECO:0007669"/>
    <property type="project" value="UniProtKB-KW"/>
</dbReference>
<dbReference type="GO" id="GO:0006412">
    <property type="term" value="P:translation"/>
    <property type="evidence" value="ECO:0007669"/>
    <property type="project" value="InterPro"/>
</dbReference>
<comment type="caution">
    <text evidence="5">The sequence shown here is derived from an EMBL/GenBank/DDBJ whole genome shotgun (WGS) entry which is preliminary data.</text>
</comment>
<dbReference type="RefSeq" id="WP_244639756.1">
    <property type="nucleotide sequence ID" value="NZ_BMJJ01000001.1"/>
</dbReference>
<dbReference type="GO" id="GO:0003735">
    <property type="term" value="F:structural constituent of ribosome"/>
    <property type="evidence" value="ECO:0007669"/>
    <property type="project" value="TreeGrafter"/>
</dbReference>
<dbReference type="GO" id="GO:0051536">
    <property type="term" value="F:iron-sulfur cluster binding"/>
    <property type="evidence" value="ECO:0007669"/>
    <property type="project" value="UniProtKB-KW"/>
</dbReference>
<proteinExistence type="predicted"/>
<keyword evidence="2" id="KW-0809">Transit peptide</keyword>
<dbReference type="Gene3D" id="3.40.50.150">
    <property type="entry name" value="Vaccinia Virus protein VP39"/>
    <property type="match status" value="1"/>
</dbReference>
<protein>
    <recommendedName>
        <fullName evidence="7">Methyltransferase type 11</fullName>
    </recommendedName>
</protein>
<keyword evidence="6" id="KW-1185">Reference proteome</keyword>
<sequence length="330" mass="34713">MAELPDALGTAIDALMDGRKRPDLHARAGRISDAYRAGENSTGVVREEADALAYAVSRLPATYAAAVEVLARLAERCPDFSPASGLDVGAGPGTASWAMAEIFPNMASLTQVDRNRSFLDLARKLAADAEAPAMRQPAQLLADLAGGGALPASDLVVLCYALAELAPPTQAATVRRLWAASAGALVIVEPGTPAGYSRILAARDALIAEGAKILAPCPHQAPCPLVAPDWCHFAVRLSRSRDHMAAKGATLGYEDEKFSYLVAVRPALFTPAEAGRILDRPETSKIAVAAKLCGTDGSLSLALVPKRQKQAYAAARRLKWGDELRLDAPD</sequence>
<evidence type="ECO:0000256" key="2">
    <source>
        <dbReference type="ARBA" id="ARBA00022946"/>
    </source>
</evidence>
<evidence type="ECO:0000256" key="4">
    <source>
        <dbReference type="ARBA" id="ARBA00023014"/>
    </source>
</evidence>
<gene>
    <name evidence="5" type="ORF">GCM10011335_01890</name>
</gene>
<reference evidence="5" key="1">
    <citation type="journal article" date="2014" name="Int. J. Syst. Evol. Microbiol.">
        <title>Complete genome sequence of Corynebacterium casei LMG S-19264T (=DSM 44701T), isolated from a smear-ripened cheese.</title>
        <authorList>
            <consortium name="US DOE Joint Genome Institute (JGI-PGF)"/>
            <person name="Walter F."/>
            <person name="Albersmeier A."/>
            <person name="Kalinowski J."/>
            <person name="Ruckert C."/>
        </authorList>
    </citation>
    <scope>NUCLEOTIDE SEQUENCE</scope>
    <source>
        <strain evidence="5">CGMCC 1.15493</strain>
    </source>
</reference>
<evidence type="ECO:0000256" key="1">
    <source>
        <dbReference type="ARBA" id="ARBA00022723"/>
    </source>
</evidence>
<dbReference type="InterPro" id="IPR029063">
    <property type="entry name" value="SAM-dependent_MTases_sf"/>
</dbReference>
<dbReference type="Proteomes" id="UP000613160">
    <property type="component" value="Unassembled WGS sequence"/>
</dbReference>
<reference evidence="5" key="2">
    <citation type="submission" date="2020-09" db="EMBL/GenBank/DDBJ databases">
        <authorList>
            <person name="Sun Q."/>
            <person name="Zhou Y."/>
        </authorList>
    </citation>
    <scope>NUCLEOTIDE SEQUENCE</scope>
    <source>
        <strain evidence="5">CGMCC 1.15493</strain>
    </source>
</reference>
<name>A0A916V162_9HYPH</name>
<dbReference type="InterPro" id="IPR015324">
    <property type="entry name" value="Ribosomal_Rsm22-like"/>
</dbReference>
<dbReference type="PANTHER" id="PTHR13184">
    <property type="entry name" value="37S RIBOSOMAL PROTEIN S22"/>
    <property type="match status" value="1"/>
</dbReference>
<dbReference type="InterPro" id="IPR052571">
    <property type="entry name" value="Mt_RNA_Methyltransferase"/>
</dbReference>
<dbReference type="GO" id="GO:0008168">
    <property type="term" value="F:methyltransferase activity"/>
    <property type="evidence" value="ECO:0007669"/>
    <property type="project" value="InterPro"/>
</dbReference>
<organism evidence="5 6">
    <name type="scientific">Aureimonas glaciei</name>
    <dbReference type="NCBI Taxonomy" id="1776957"/>
    <lineage>
        <taxon>Bacteria</taxon>
        <taxon>Pseudomonadati</taxon>
        <taxon>Pseudomonadota</taxon>
        <taxon>Alphaproteobacteria</taxon>
        <taxon>Hyphomicrobiales</taxon>
        <taxon>Aurantimonadaceae</taxon>
        <taxon>Aureimonas</taxon>
    </lineage>
</organism>
<evidence type="ECO:0008006" key="7">
    <source>
        <dbReference type="Google" id="ProtNLM"/>
    </source>
</evidence>